<evidence type="ECO:0000313" key="4">
    <source>
        <dbReference type="Proteomes" id="UP000245946"/>
    </source>
</evidence>
<proteinExistence type="predicted"/>
<gene>
    <name evidence="3" type="ORF">FA09DRAFT_330948</name>
</gene>
<keyword evidence="4" id="KW-1185">Reference proteome</keyword>
<dbReference type="InterPro" id="IPR042099">
    <property type="entry name" value="ANL_N_sf"/>
</dbReference>
<organism evidence="3 4">
    <name type="scientific">Tilletiopsis washingtonensis</name>
    <dbReference type="NCBI Taxonomy" id="58919"/>
    <lineage>
        <taxon>Eukaryota</taxon>
        <taxon>Fungi</taxon>
        <taxon>Dikarya</taxon>
        <taxon>Basidiomycota</taxon>
        <taxon>Ustilaginomycotina</taxon>
        <taxon>Exobasidiomycetes</taxon>
        <taxon>Entylomatales</taxon>
        <taxon>Entylomatales incertae sedis</taxon>
        <taxon>Tilletiopsis</taxon>
    </lineage>
</organism>
<dbReference type="GO" id="GO:0016878">
    <property type="term" value="F:acid-thiol ligase activity"/>
    <property type="evidence" value="ECO:0007669"/>
    <property type="project" value="UniProtKB-ARBA"/>
</dbReference>
<dbReference type="AlphaFoldDB" id="A0A316Z5J9"/>
<dbReference type="CDD" id="cd04433">
    <property type="entry name" value="AFD_class_I"/>
    <property type="match status" value="1"/>
</dbReference>
<dbReference type="STRING" id="58919.A0A316Z5J9"/>
<accession>A0A316Z5J9</accession>
<dbReference type="InterPro" id="IPR020845">
    <property type="entry name" value="AMP-binding_CS"/>
</dbReference>
<dbReference type="Gene3D" id="3.40.50.12780">
    <property type="entry name" value="N-terminal domain of ligase-like"/>
    <property type="match status" value="1"/>
</dbReference>
<dbReference type="PROSITE" id="PS00455">
    <property type="entry name" value="AMP_BINDING"/>
    <property type="match status" value="1"/>
</dbReference>
<dbReference type="RefSeq" id="XP_025597158.1">
    <property type="nucleotide sequence ID" value="XM_025742809.1"/>
</dbReference>
<dbReference type="InterPro" id="IPR000873">
    <property type="entry name" value="AMP-dep_synth/lig_dom"/>
</dbReference>
<dbReference type="EMBL" id="KZ819297">
    <property type="protein sequence ID" value="PWN96879.1"/>
    <property type="molecule type" value="Genomic_DNA"/>
</dbReference>
<dbReference type="GeneID" id="37270353"/>
<dbReference type="InterPro" id="IPR045851">
    <property type="entry name" value="AMP-bd_C_sf"/>
</dbReference>
<evidence type="ECO:0000313" key="3">
    <source>
        <dbReference type="EMBL" id="PWN96879.1"/>
    </source>
</evidence>
<dbReference type="SUPFAM" id="SSF56801">
    <property type="entry name" value="Acetyl-CoA synthetase-like"/>
    <property type="match status" value="1"/>
</dbReference>
<dbReference type="InterPro" id="IPR050237">
    <property type="entry name" value="ATP-dep_AMP-bd_enzyme"/>
</dbReference>
<reference evidence="3 4" key="1">
    <citation type="journal article" date="2018" name="Mol. Biol. Evol.">
        <title>Broad Genomic Sampling Reveals a Smut Pathogenic Ancestry of the Fungal Clade Ustilaginomycotina.</title>
        <authorList>
            <person name="Kijpornyongpan T."/>
            <person name="Mondo S.J."/>
            <person name="Barry K."/>
            <person name="Sandor L."/>
            <person name="Lee J."/>
            <person name="Lipzen A."/>
            <person name="Pangilinan J."/>
            <person name="LaButti K."/>
            <person name="Hainaut M."/>
            <person name="Henrissat B."/>
            <person name="Grigoriev I.V."/>
            <person name="Spatafora J.W."/>
            <person name="Aime M.C."/>
        </authorList>
    </citation>
    <scope>NUCLEOTIDE SEQUENCE [LARGE SCALE GENOMIC DNA]</scope>
    <source>
        <strain evidence="3 4">MCA 4186</strain>
    </source>
</reference>
<dbReference type="InterPro" id="IPR025110">
    <property type="entry name" value="AMP-bd_C"/>
</dbReference>
<evidence type="ECO:0000259" key="1">
    <source>
        <dbReference type="Pfam" id="PF00501"/>
    </source>
</evidence>
<dbReference type="Gene3D" id="3.30.300.30">
    <property type="match status" value="1"/>
</dbReference>
<dbReference type="Proteomes" id="UP000245946">
    <property type="component" value="Unassembled WGS sequence"/>
</dbReference>
<dbReference type="OrthoDB" id="10253115at2759"/>
<feature type="domain" description="AMP-dependent synthetase/ligase" evidence="1">
    <location>
        <begin position="68"/>
        <end position="467"/>
    </location>
</feature>
<dbReference type="PANTHER" id="PTHR43767">
    <property type="entry name" value="LONG-CHAIN-FATTY-ACID--COA LIGASE"/>
    <property type="match status" value="1"/>
</dbReference>
<dbReference type="Pfam" id="PF00501">
    <property type="entry name" value="AMP-binding"/>
    <property type="match status" value="1"/>
</dbReference>
<protein>
    <submittedName>
        <fullName evidence="3">Acetyl-CoA synthetase-like protein</fullName>
    </submittedName>
</protein>
<dbReference type="Pfam" id="PF13193">
    <property type="entry name" value="AMP-binding_C"/>
    <property type="match status" value="1"/>
</dbReference>
<feature type="domain" description="AMP-binding enzyme C-terminal" evidence="2">
    <location>
        <begin position="519"/>
        <end position="596"/>
    </location>
</feature>
<dbReference type="PANTHER" id="PTHR43767:SF1">
    <property type="entry name" value="NONRIBOSOMAL PEPTIDE SYNTHASE PES1 (EUROFUNG)-RELATED"/>
    <property type="match status" value="1"/>
</dbReference>
<sequence>MPAPSLRAAFGHLGPVPAKMEHAAIDAALTAPTSPFALEERVLPHNGVLTRTWKNLPRSTRDFFLMTAQAFGPRELVVYEGTSMTYTEAFERACLVAHWLRMEFAVRKGDKVGIVMRNLPEYLIAYQAIHLLGGVAVCLNAFSDGDTLAFCVNDVSCRALICDPERFARLQAVYPDLNKGKAGSVAGIAVTARVGAGFAEKSERSWEGGRAGPKVFGWEELDAKHKPTLPKGPPQAEVDPDDDCIILFTSGTTSRPKGVVSTQRSNLSCLMLTTYGIARAFLRRGVPPPPPADPKEHDLQATTLVCIPLFHTTGIHSGMTGNMATGSRIVLMHKWNVDDAVRLIQKYSCRGILGIGFMVREVVNHPAEMPSLESVAHGGASAAKELPGEADRKTKGMLAGVGYGLTEVNGVACANYGDDYHREPTSIGLPPAAVELRIVDPITLVTLKEGEQGELWIKGPGNAKGYYNRPEATREAFMPDGWFRTGDLCVREPKNGLYYIVGRAKEMIIRGGENIATVQVEDAVYNHKAIADCAAVPLPERTLGERVAVVCVVRPGEEMPSEEDVLAAASKSLAPFQRPEYLWIRTEPLERNANGKVDRKVVAKATAERAAKQGWVPKEKTKAKL</sequence>
<name>A0A316Z5J9_9BASI</name>
<evidence type="ECO:0000259" key="2">
    <source>
        <dbReference type="Pfam" id="PF13193"/>
    </source>
</evidence>